<organism evidence="1 2">
    <name type="scientific">Allosediminivita pacifica</name>
    <dbReference type="NCBI Taxonomy" id="1267769"/>
    <lineage>
        <taxon>Bacteria</taxon>
        <taxon>Pseudomonadati</taxon>
        <taxon>Pseudomonadota</taxon>
        <taxon>Alphaproteobacteria</taxon>
        <taxon>Rhodobacterales</taxon>
        <taxon>Paracoccaceae</taxon>
        <taxon>Allosediminivita</taxon>
    </lineage>
</organism>
<keyword evidence="2" id="KW-1185">Reference proteome</keyword>
<dbReference type="AlphaFoldDB" id="A0A2T6ABF8"/>
<reference evidence="1 2" key="1">
    <citation type="submission" date="2018-04" db="EMBL/GenBank/DDBJ databases">
        <title>Genomic Encyclopedia of Archaeal and Bacterial Type Strains, Phase II (KMG-II): from individual species to whole genera.</title>
        <authorList>
            <person name="Goeker M."/>
        </authorList>
    </citation>
    <scope>NUCLEOTIDE SEQUENCE [LARGE SCALE GENOMIC DNA]</scope>
    <source>
        <strain evidence="1 2">DSM 29329</strain>
    </source>
</reference>
<dbReference type="Proteomes" id="UP000244069">
    <property type="component" value="Unassembled WGS sequence"/>
</dbReference>
<dbReference type="EMBL" id="QBKN01000032">
    <property type="protein sequence ID" value="PTX41102.1"/>
    <property type="molecule type" value="Genomic_DNA"/>
</dbReference>
<comment type="caution">
    <text evidence="1">The sequence shown here is derived from an EMBL/GenBank/DDBJ whole genome shotgun (WGS) entry which is preliminary data.</text>
</comment>
<evidence type="ECO:0000313" key="2">
    <source>
        <dbReference type="Proteomes" id="UP000244069"/>
    </source>
</evidence>
<dbReference type="RefSeq" id="WP_158274097.1">
    <property type="nucleotide sequence ID" value="NZ_BMEZ01000030.1"/>
</dbReference>
<protein>
    <submittedName>
        <fullName evidence="1">Uncharacterized protein</fullName>
    </submittedName>
</protein>
<name>A0A2T6ABF8_9RHOB</name>
<proteinExistence type="predicted"/>
<gene>
    <name evidence="1" type="ORF">C8N44_1326</name>
</gene>
<sequence>MPSNTRALFDCAHCGNELNSVYAIYRHDPIRERYIHWCEACERELPATEAILRSRGPQ</sequence>
<accession>A0A2T6ABF8</accession>
<evidence type="ECO:0000313" key="1">
    <source>
        <dbReference type="EMBL" id="PTX41102.1"/>
    </source>
</evidence>